<dbReference type="Pfam" id="PF07782">
    <property type="entry name" value="DC_STAMP"/>
    <property type="match status" value="1"/>
</dbReference>
<protein>
    <recommendedName>
        <fullName evidence="6">Dendritic cell-specific transmembrane protein-like domain-containing protein</fullName>
    </recommendedName>
</protein>
<comment type="subcellular location">
    <subcellularLocation>
        <location evidence="1">Membrane</location>
        <topology evidence="1">Multi-pass membrane protein</topology>
    </subcellularLocation>
</comment>
<evidence type="ECO:0000256" key="5">
    <source>
        <dbReference type="SAM" id="Phobius"/>
    </source>
</evidence>
<dbReference type="PANTHER" id="PTHR21041:SF17">
    <property type="entry name" value="E3 UBIQUITIN-PROTEIN LIGASE DCST1"/>
    <property type="match status" value="1"/>
</dbReference>
<feature type="transmembrane region" description="Helical" evidence="5">
    <location>
        <begin position="44"/>
        <end position="62"/>
    </location>
</feature>
<proteinExistence type="predicted"/>
<name>A0AA36G2D6_9BILA</name>
<feature type="transmembrane region" description="Helical" evidence="5">
    <location>
        <begin position="530"/>
        <end position="551"/>
    </location>
</feature>
<accession>A0AA36G2D6</accession>
<organism evidence="7 8">
    <name type="scientific">Mesorhabditis spiculigera</name>
    <dbReference type="NCBI Taxonomy" id="96644"/>
    <lineage>
        <taxon>Eukaryota</taxon>
        <taxon>Metazoa</taxon>
        <taxon>Ecdysozoa</taxon>
        <taxon>Nematoda</taxon>
        <taxon>Chromadorea</taxon>
        <taxon>Rhabditida</taxon>
        <taxon>Rhabditina</taxon>
        <taxon>Rhabditomorpha</taxon>
        <taxon>Rhabditoidea</taxon>
        <taxon>Rhabditidae</taxon>
        <taxon>Mesorhabditinae</taxon>
        <taxon>Mesorhabditis</taxon>
    </lineage>
</organism>
<evidence type="ECO:0000256" key="2">
    <source>
        <dbReference type="ARBA" id="ARBA00022692"/>
    </source>
</evidence>
<evidence type="ECO:0000313" key="8">
    <source>
        <dbReference type="Proteomes" id="UP001177023"/>
    </source>
</evidence>
<evidence type="ECO:0000313" key="7">
    <source>
        <dbReference type="EMBL" id="CAJ0577007.1"/>
    </source>
</evidence>
<dbReference type="EMBL" id="CATQJA010002648">
    <property type="protein sequence ID" value="CAJ0577007.1"/>
    <property type="molecule type" value="Genomic_DNA"/>
</dbReference>
<feature type="transmembrane region" description="Helical" evidence="5">
    <location>
        <begin position="74"/>
        <end position="92"/>
    </location>
</feature>
<evidence type="ECO:0000259" key="6">
    <source>
        <dbReference type="Pfam" id="PF07782"/>
    </source>
</evidence>
<dbReference type="InterPro" id="IPR012858">
    <property type="entry name" value="DC_STAMP-like"/>
</dbReference>
<keyword evidence="8" id="KW-1185">Reference proteome</keyword>
<feature type="domain" description="Dendritic cell-specific transmembrane protein-like" evidence="6">
    <location>
        <begin position="404"/>
        <end position="577"/>
    </location>
</feature>
<keyword evidence="4 5" id="KW-0472">Membrane</keyword>
<keyword evidence="2 5" id="KW-0812">Transmembrane</keyword>
<dbReference type="InterPro" id="IPR051856">
    <property type="entry name" value="CSR-E3_Ligase_Protein"/>
</dbReference>
<dbReference type="AlphaFoldDB" id="A0AA36G2D6"/>
<dbReference type="Proteomes" id="UP001177023">
    <property type="component" value="Unassembled WGS sequence"/>
</dbReference>
<feature type="non-terminal residue" evidence="7">
    <location>
        <position position="702"/>
    </location>
</feature>
<keyword evidence="3 5" id="KW-1133">Transmembrane helix</keyword>
<sequence length="702" mass="81327">MSFERRLRRFFDDRDRKQIRQHQRRSFIGDFFVSESTAYSNLRFITNSIFGLVVSILAYYLVWEKINFANFHPVLSRLFQGFMIFGNAFVFAKSQRYRCGLAIFLLGVFGTSGQNLIMVFVMDNAREGPIDNIFDNFRIATENIVCSVKISNELATTRGKVMIGPMREVLEREFSRLLRWKGKFQQWSCGGECGEVPENKEESEEEKQNRQIDQAALDLAQRAKLTNSDDGYVKFVRNIGEKMQEQCSRIFDKGTLLCHKALASLKENCRGSAPFLLTGLVCKPLDALELCEDDKRKEEGYNLCNEALSNDMPDGETIDMRNISKQVSAELETKLRIATVEAPRMSSTLHIKSLQASVKRLIRVAKELVVAMGKMLTALLIFVVYLTFKRGFRMVDAYERDFEYENRTITSDFWKIDRAREAKREPCLQTLTQLEMKQLGVTEKWLRCPKFAELRQMWLPLSKFTIFFVFIAAIFAIDHLLFRVMGAITGQGMFPKLLNNLFKAKNSTQKSVYMLEDCLVPPKAPDYERAVVTVFLPLAFMLICQVILSFLPKKLTIAYVLPFFFPRKTRARLIMLYNKCLIHRLMGRIEARRRIRFYVKWRKENEADSDDDGDVTCLNRRAPLRRKIIENLFALHECLLCMTHLRTRNTRYCSECEATFCRPCMAEMHNVCYACQAEKGLVNSTYTNVPEYLQPPPTSSSP</sequence>
<feature type="transmembrane region" description="Helical" evidence="5">
    <location>
        <begin position="368"/>
        <end position="388"/>
    </location>
</feature>
<dbReference type="PANTHER" id="PTHR21041">
    <property type="entry name" value="DENDRITIC CELL-SPECIFIC TRANSMEMBRANE PROTEIN"/>
    <property type="match status" value="1"/>
</dbReference>
<dbReference type="GO" id="GO:0016020">
    <property type="term" value="C:membrane"/>
    <property type="evidence" value="ECO:0007669"/>
    <property type="project" value="UniProtKB-SubCell"/>
</dbReference>
<evidence type="ECO:0000256" key="4">
    <source>
        <dbReference type="ARBA" id="ARBA00023136"/>
    </source>
</evidence>
<feature type="transmembrane region" description="Helical" evidence="5">
    <location>
        <begin position="464"/>
        <end position="488"/>
    </location>
</feature>
<reference evidence="7" key="1">
    <citation type="submission" date="2023-06" db="EMBL/GenBank/DDBJ databases">
        <authorList>
            <person name="Delattre M."/>
        </authorList>
    </citation>
    <scope>NUCLEOTIDE SEQUENCE</scope>
    <source>
        <strain evidence="7">AF72</strain>
    </source>
</reference>
<evidence type="ECO:0000256" key="1">
    <source>
        <dbReference type="ARBA" id="ARBA00004141"/>
    </source>
</evidence>
<evidence type="ECO:0000256" key="3">
    <source>
        <dbReference type="ARBA" id="ARBA00022989"/>
    </source>
</evidence>
<feature type="transmembrane region" description="Helical" evidence="5">
    <location>
        <begin position="99"/>
        <end position="122"/>
    </location>
</feature>
<comment type="caution">
    <text evidence="7">The sequence shown here is derived from an EMBL/GenBank/DDBJ whole genome shotgun (WGS) entry which is preliminary data.</text>
</comment>
<gene>
    <name evidence="7" type="ORF">MSPICULIGERA_LOCUS15287</name>
</gene>